<keyword evidence="2" id="KW-1185">Reference proteome</keyword>
<accession>A0A6S7ICH7</accession>
<dbReference type="AlphaFoldDB" id="A0A6S7ICH7"/>
<dbReference type="OrthoDB" id="505607at2759"/>
<protein>
    <submittedName>
        <fullName evidence="1">Platelet-activating factor acetylhydrolase IB subunit gamma</fullName>
    </submittedName>
</protein>
<dbReference type="EMBL" id="CACRXK020009131">
    <property type="protein sequence ID" value="CAB4016474.1"/>
    <property type="molecule type" value="Genomic_DNA"/>
</dbReference>
<evidence type="ECO:0000313" key="2">
    <source>
        <dbReference type="Proteomes" id="UP001152795"/>
    </source>
</evidence>
<proteinExistence type="predicted"/>
<dbReference type="Gene3D" id="3.40.50.1110">
    <property type="entry name" value="SGNH hydrolase"/>
    <property type="match status" value="1"/>
</dbReference>
<dbReference type="PANTHER" id="PTHR11852:SF0">
    <property type="entry name" value="PLATELET-ACTIVATING FACTOR ACETYLHYDROLASE IB SUBUNIT BETA HOMOLOG"/>
    <property type="match status" value="1"/>
</dbReference>
<dbReference type="SUPFAM" id="SSF52266">
    <property type="entry name" value="SGNH hydrolase"/>
    <property type="match status" value="1"/>
</dbReference>
<reference evidence="1" key="1">
    <citation type="submission" date="2020-04" db="EMBL/GenBank/DDBJ databases">
        <authorList>
            <person name="Alioto T."/>
            <person name="Alioto T."/>
            <person name="Gomez Garrido J."/>
        </authorList>
    </citation>
    <scope>NUCLEOTIDE SEQUENCE</scope>
    <source>
        <strain evidence="1">A484AB</strain>
    </source>
</reference>
<dbReference type="PANTHER" id="PTHR11852">
    <property type="entry name" value="PLATELET-ACTIVATING FACTOR ACETYLHYDROLASE"/>
    <property type="match status" value="1"/>
</dbReference>
<dbReference type="Proteomes" id="UP001152795">
    <property type="component" value="Unassembled WGS sequence"/>
</dbReference>
<name>A0A6S7ICH7_PARCT</name>
<evidence type="ECO:0000313" key="1">
    <source>
        <dbReference type="EMBL" id="CAB4016474.1"/>
    </source>
</evidence>
<gene>
    <name evidence="1" type="ORF">PACLA_8A038287</name>
</gene>
<organism evidence="1 2">
    <name type="scientific">Paramuricea clavata</name>
    <name type="common">Red gorgonian</name>
    <name type="synonym">Violescent sea-whip</name>
    <dbReference type="NCBI Taxonomy" id="317549"/>
    <lineage>
        <taxon>Eukaryota</taxon>
        <taxon>Metazoa</taxon>
        <taxon>Cnidaria</taxon>
        <taxon>Anthozoa</taxon>
        <taxon>Octocorallia</taxon>
        <taxon>Malacalcyonacea</taxon>
        <taxon>Plexauridae</taxon>
        <taxon>Paramuricea</taxon>
    </lineage>
</organism>
<comment type="caution">
    <text evidence="1">The sequence shown here is derived from an EMBL/GenBank/DDBJ whole genome shotgun (WGS) entry which is preliminary data.</text>
</comment>
<sequence>MSNPAAVAVPVQDAGDGRWMSMHNRFIREAKNMSSKCELLFIGDSMIHQLLEKQIWDQLFEPLGSLNFGIGGDSTQHVLWRIQNGELEHITPKVFLKRYLNHCSQWGNSTMKKDSVCCFTIDAISIYKQTVWDPNVDQYAGFIIDRAVNPADPDTLASETLTSIPSC</sequence>
<dbReference type="InterPro" id="IPR036514">
    <property type="entry name" value="SGNH_hydro_sf"/>
</dbReference>